<sequence length="387" mass="43883">MLSAYHKFTTYAGECVKLEGAPELAQWNRVNCMVTSWILKSISKEIVEAFLYTTTAKELWEVIKERFGESNGSLLYQIQREISTISQGTMSIVKYYTKLHKLWDELACLMPSPICTCGAARSVSEINGFNKLMQFLMGLNDTYDNIRNQILVMDPLPSINKAYSMVLRVEKQREVHGSYNDNIESNALLAKTKFYKKEGMESVKKEEGSGRGNSKRVDKANKHCSHYNMNGHVKETCFKLHGYPDWHKDLKGGKGSGRNVANMVDTPLDIEDDSEDKNSDKQSAIANLVQQELMKLLKGKMTAESGVHVNFAHLNDFAANPVFHERTEHLDIDCHLVRDNFKKGFINLQHVSTKHQVADIFTKGLSSPQFSYLLSKLGMVDFHQVPT</sequence>
<organism evidence="1 2">
    <name type="scientific">Nelumbo nucifera</name>
    <name type="common">Sacred lotus</name>
    <dbReference type="NCBI Taxonomy" id="4432"/>
    <lineage>
        <taxon>Eukaryota</taxon>
        <taxon>Viridiplantae</taxon>
        <taxon>Streptophyta</taxon>
        <taxon>Embryophyta</taxon>
        <taxon>Tracheophyta</taxon>
        <taxon>Spermatophyta</taxon>
        <taxon>Magnoliopsida</taxon>
        <taxon>Proteales</taxon>
        <taxon>Nelumbonaceae</taxon>
        <taxon>Nelumbo</taxon>
    </lineage>
</organism>
<evidence type="ECO:0000313" key="1">
    <source>
        <dbReference type="Proteomes" id="UP000189703"/>
    </source>
</evidence>
<gene>
    <name evidence="2" type="primary">LOC104595553</name>
</gene>
<dbReference type="OrthoDB" id="682732at2759"/>
<evidence type="ECO:0000313" key="2">
    <source>
        <dbReference type="RefSeq" id="XP_019053041.1"/>
    </source>
</evidence>
<dbReference type="Proteomes" id="UP000189703">
    <property type="component" value="Unplaced"/>
</dbReference>
<reference evidence="2" key="1">
    <citation type="submission" date="2025-08" db="UniProtKB">
        <authorList>
            <consortium name="RefSeq"/>
        </authorList>
    </citation>
    <scope>IDENTIFICATION</scope>
</reference>
<dbReference type="AlphaFoldDB" id="A0A1U8Q4S9"/>
<dbReference type="PANTHER" id="PTHR34222:SF99">
    <property type="entry name" value="PROTEIN, PUTATIVE-RELATED"/>
    <property type="match status" value="1"/>
</dbReference>
<dbReference type="eggNOG" id="KOG0017">
    <property type="taxonomic scope" value="Eukaryota"/>
</dbReference>
<name>A0A1U8Q4S9_NELNU</name>
<dbReference type="KEGG" id="nnu:104595553"/>
<dbReference type="CDD" id="cd09272">
    <property type="entry name" value="RNase_HI_RT_Ty1"/>
    <property type="match status" value="1"/>
</dbReference>
<dbReference type="RefSeq" id="XP_019053041.1">
    <property type="nucleotide sequence ID" value="XM_019197496.1"/>
</dbReference>
<dbReference type="InParanoid" id="A0A1U8Q4S9"/>
<protein>
    <submittedName>
        <fullName evidence="2">Uncharacterized protein LOC104595553 isoform X1</fullName>
    </submittedName>
</protein>
<proteinExistence type="predicted"/>
<accession>A0A1U8Q4S9</accession>
<keyword evidence="1" id="KW-1185">Reference proteome</keyword>
<dbReference type="PANTHER" id="PTHR34222">
    <property type="entry name" value="GAG_PRE-INTEGRS DOMAIN-CONTAINING PROTEIN"/>
    <property type="match status" value="1"/>
</dbReference>
<dbReference type="GeneID" id="104595553"/>